<feature type="coiled-coil region" evidence="1">
    <location>
        <begin position="6"/>
        <end position="33"/>
    </location>
</feature>
<organism evidence="2">
    <name type="scientific">Salmonella enterica subsp. enterica serovar Saintpaul</name>
    <dbReference type="NCBI Taxonomy" id="90105"/>
    <lineage>
        <taxon>Bacteria</taxon>
        <taxon>Pseudomonadati</taxon>
        <taxon>Pseudomonadota</taxon>
        <taxon>Gammaproteobacteria</taxon>
        <taxon>Enterobacterales</taxon>
        <taxon>Enterobacteriaceae</taxon>
        <taxon>Salmonella</taxon>
    </lineage>
</organism>
<keyword evidence="1" id="KW-0175">Coiled coil</keyword>
<dbReference type="AlphaFoldDB" id="A0A1S0ZI81"/>
<dbReference type="EMBL" id="MLZC01000004">
    <property type="protein sequence ID" value="OHG67210.1"/>
    <property type="molecule type" value="Genomic_DNA"/>
</dbReference>
<evidence type="ECO:0008006" key="3">
    <source>
        <dbReference type="Google" id="ProtNLM"/>
    </source>
</evidence>
<evidence type="ECO:0000256" key="1">
    <source>
        <dbReference type="SAM" id="Coils"/>
    </source>
</evidence>
<comment type="caution">
    <text evidence="2">The sequence shown here is derived from an EMBL/GenBank/DDBJ whole genome shotgun (WGS) entry which is preliminary data.</text>
</comment>
<name>A0A1S0ZI81_SALET</name>
<gene>
    <name evidence="2" type="ORF">A7T00_10515</name>
</gene>
<protein>
    <recommendedName>
        <fullName evidence="3">Hemolysin XhlA</fullName>
    </recommendedName>
</protein>
<proteinExistence type="predicted"/>
<evidence type="ECO:0000313" key="2">
    <source>
        <dbReference type="EMBL" id="OHG67210.1"/>
    </source>
</evidence>
<accession>A0A1S0ZI81</accession>
<sequence length="94" mass="10403">MLEARVARLEADVENIKTNLSEARSDISRLRDISADTSRDVAVVLQKIVDVDEKLSKKPSKSEVQTLISTAVNKQILWTIGTGFALLGIAKYIF</sequence>
<reference evidence="2" key="1">
    <citation type="submission" date="2016-09" db="EMBL/GenBank/DDBJ databases">
        <title>Whole genome sequencing of Salmonella enterica.</title>
        <authorList>
            <person name="Bell R."/>
        </authorList>
    </citation>
    <scope>NUCLEOTIDE SEQUENCE [LARGE SCALE GENOMIC DNA]</scope>
    <source>
        <strain evidence="2">CFSAN044978</strain>
    </source>
</reference>